<dbReference type="Proteomes" id="UP000294412">
    <property type="component" value="Chromosome"/>
</dbReference>
<evidence type="ECO:0000256" key="8">
    <source>
        <dbReference type="ARBA" id="ARBA00049183"/>
    </source>
</evidence>
<evidence type="ECO:0000256" key="12">
    <source>
        <dbReference type="PIRSR" id="PIRSR639901-1"/>
    </source>
</evidence>
<dbReference type="OrthoDB" id="9789797at2"/>
<evidence type="ECO:0000256" key="9">
    <source>
        <dbReference type="ARBA" id="ARBA00059802"/>
    </source>
</evidence>
<dbReference type="NCBIfam" id="NF004388">
    <property type="entry name" value="PRK05749.1-4"/>
    <property type="match status" value="1"/>
</dbReference>
<evidence type="ECO:0000313" key="17">
    <source>
        <dbReference type="Proteomes" id="UP000294412"/>
    </source>
</evidence>
<sequence length="426" mass="48753">MLILYTMFFYILQPVIWIRLWFRGRKVVSYRKRWAERYGFCTGKVHKNGILLHAVSLGETIAAIPLIQELKNRYPHLPIVITTMTPTGSAFAKSEFGSTVSHVYLPYDLPRAMNRFLNTIKPILVIIMERELWPNMITILHNRKIPLIIANARLSERSAKNYQLFGRCIKILLQRISLIAAQSQEDSQHFIKLGAKNSQIVVTGNLKFDINISPKIIENAIQLRLQWIRKNRPIWIAASTHRGEEKIILSAHCKLLKNFPDLLLILAPRHPERSNIISRLVQKKQLKYLLRSSKEIPTVKTQVIIEDTTGKLMLLYAVSDLAFIGGSLVKIGGHNPLEPAAHAIPILMGSHTFNFKDICNSLHHSNGLITITNTESLYKEITTLLTDSNYRLHCGQQALHVFNKNKGALERLLNAIEPYFPKRQIK</sequence>
<dbReference type="PANTHER" id="PTHR42755">
    <property type="entry name" value="3-DEOXY-MANNO-OCTULOSONATE CYTIDYLYLTRANSFERASE"/>
    <property type="match status" value="1"/>
</dbReference>
<dbReference type="InterPro" id="IPR038107">
    <property type="entry name" value="Glycos_transf_N_sf"/>
</dbReference>
<comment type="function">
    <text evidence="14">Involved in lipopolysaccharide (LPS) biosynthesis. Catalyzes the transfer of 3-deoxy-D-manno-octulosonate (Kdo) residue(s) from CMP-Kdo to lipid IV(A), the tetraacyldisaccharide-1,4'-bisphosphate precursor of lipid A.</text>
</comment>
<evidence type="ECO:0000256" key="11">
    <source>
        <dbReference type="ARBA" id="ARBA00060660"/>
    </source>
</evidence>
<keyword evidence="14" id="KW-1003">Cell membrane</keyword>
<keyword evidence="6" id="KW-0812">Transmembrane</keyword>
<reference evidence="16 17" key="1">
    <citation type="submission" date="2019-02" db="EMBL/GenBank/DDBJ databases">
        <authorList>
            <person name="Manzano-Marin A."/>
            <person name="Manzano-Marin A."/>
        </authorList>
    </citation>
    <scope>NUCLEOTIDE SEQUENCE [LARGE SCALE GENOMIC DNA]</scope>
    <source>
        <strain evidence="16 17">ErCicuneomaculata</strain>
    </source>
</reference>
<feature type="domain" description="3-deoxy-D-manno-octulosonic-acid transferase N-terminal" evidence="15">
    <location>
        <begin position="32"/>
        <end position="210"/>
    </location>
</feature>
<evidence type="ECO:0000256" key="1">
    <source>
        <dbReference type="ARBA" id="ARBA00004388"/>
    </source>
</evidence>
<dbReference type="FunFam" id="3.40.50.11720:FF:000001">
    <property type="entry name" value="3-deoxy-D-manno-octulosonic acid transferase"/>
    <property type="match status" value="1"/>
</dbReference>
<comment type="pathway">
    <text evidence="10">Glycolipid biosynthesis; KDO(2)-lipid A biosynthesis; KDO(2)-lipid A from CMP-3-deoxy-D-manno-octulosonate and lipid IV(A): step 1/4.</text>
</comment>
<comment type="catalytic activity">
    <reaction evidence="8 14">
        <text>lipid IVA (E. coli) + CMP-3-deoxy-beta-D-manno-octulosonate = alpha-Kdo-(2-&gt;6)-lipid IVA (E. coli) + CMP + H(+)</text>
        <dbReference type="Rhea" id="RHEA:28066"/>
        <dbReference type="ChEBI" id="CHEBI:15378"/>
        <dbReference type="ChEBI" id="CHEBI:58603"/>
        <dbReference type="ChEBI" id="CHEBI:60364"/>
        <dbReference type="ChEBI" id="CHEBI:60377"/>
        <dbReference type="ChEBI" id="CHEBI:85987"/>
        <dbReference type="EC" id="2.4.99.12"/>
    </reaction>
</comment>
<feature type="site" description="Transition state stabilizer" evidence="13">
    <location>
        <position position="129"/>
    </location>
</feature>
<dbReference type="FunFam" id="3.40.50.2000:FF:000032">
    <property type="entry name" value="3-deoxy-D-manno-octulosonic acid transferase"/>
    <property type="match status" value="1"/>
</dbReference>
<evidence type="ECO:0000256" key="10">
    <source>
        <dbReference type="ARBA" id="ARBA00060558"/>
    </source>
</evidence>
<evidence type="ECO:0000256" key="4">
    <source>
        <dbReference type="ARBA" id="ARBA00019077"/>
    </source>
</evidence>
<dbReference type="GO" id="GO:0009244">
    <property type="term" value="P:lipopolysaccharide core region biosynthetic process"/>
    <property type="evidence" value="ECO:0007669"/>
    <property type="project" value="UniProtKB-UniRule"/>
</dbReference>
<keyword evidence="6" id="KW-0735">Signal-anchor</keyword>
<dbReference type="SUPFAM" id="SSF53756">
    <property type="entry name" value="UDP-Glycosyltransferase/glycogen phosphorylase"/>
    <property type="match status" value="1"/>
</dbReference>
<evidence type="ECO:0000256" key="3">
    <source>
        <dbReference type="ARBA" id="ARBA00006380"/>
    </source>
</evidence>
<comment type="subcellular location">
    <subcellularLocation>
        <location evidence="1">Cell inner membrane</location>
        <topology evidence="1">Single-pass membrane protein</topology>
        <orientation evidence="1">Cytoplasmic side</orientation>
    </subcellularLocation>
    <subcellularLocation>
        <location evidence="14">Cell membrane</location>
    </subcellularLocation>
</comment>
<keyword evidence="14" id="KW-0448">Lipopolysaccharide biosynthesis</keyword>
<dbReference type="InterPro" id="IPR007507">
    <property type="entry name" value="Glycos_transf_N"/>
</dbReference>
<dbReference type="RefSeq" id="WP_157993826.1">
    <property type="nucleotide sequence ID" value="NZ_LR217703.1"/>
</dbReference>
<dbReference type="GO" id="GO:0043842">
    <property type="term" value="F:Kdo transferase activity"/>
    <property type="evidence" value="ECO:0007669"/>
    <property type="project" value="UniProtKB-EC"/>
</dbReference>
<evidence type="ECO:0000256" key="7">
    <source>
        <dbReference type="ARBA" id="ARBA00034401"/>
    </source>
</evidence>
<dbReference type="NCBIfam" id="NF004385">
    <property type="entry name" value="PRK05749.1-1"/>
    <property type="match status" value="1"/>
</dbReference>
<dbReference type="PANTHER" id="PTHR42755:SF1">
    <property type="entry name" value="3-DEOXY-D-MANNO-OCTULOSONIC ACID TRANSFERASE, MITOCHONDRIAL-RELATED"/>
    <property type="match status" value="1"/>
</dbReference>
<keyword evidence="5 14" id="KW-0808">Transferase</keyword>
<dbReference type="Gene3D" id="3.40.50.11720">
    <property type="entry name" value="3-Deoxy-D-manno-octulosonic-acid transferase, N-terminal domain"/>
    <property type="match status" value="1"/>
</dbReference>
<gene>
    <name evidence="16" type="primary">waaA</name>
    <name evidence="16" type="ORF">ERCICUMA2628_152</name>
</gene>
<evidence type="ECO:0000256" key="14">
    <source>
        <dbReference type="RuleBase" id="RU365103"/>
    </source>
</evidence>
<dbReference type="Gene3D" id="3.40.50.2000">
    <property type="entry name" value="Glycogen Phosphorylase B"/>
    <property type="match status" value="1"/>
</dbReference>
<organism evidence="16 17">
    <name type="scientific">Candidatus Erwinia haradaeae</name>
    <dbReference type="NCBI Taxonomy" id="1922217"/>
    <lineage>
        <taxon>Bacteria</taxon>
        <taxon>Pseudomonadati</taxon>
        <taxon>Pseudomonadota</taxon>
        <taxon>Gammaproteobacteria</taxon>
        <taxon>Enterobacterales</taxon>
        <taxon>Erwiniaceae</taxon>
        <taxon>Erwinia</taxon>
    </lineage>
</organism>
<feature type="site" description="Transition state stabilizer" evidence="13">
    <location>
        <position position="207"/>
    </location>
</feature>
<evidence type="ECO:0000256" key="5">
    <source>
        <dbReference type="ARBA" id="ARBA00022679"/>
    </source>
</evidence>
<dbReference type="Pfam" id="PF04413">
    <property type="entry name" value="Glycos_transf_N"/>
    <property type="match status" value="1"/>
</dbReference>
<name>A0A451D1W7_9GAMM</name>
<evidence type="ECO:0000256" key="2">
    <source>
        <dbReference type="ARBA" id="ARBA00004713"/>
    </source>
</evidence>
<evidence type="ECO:0000259" key="15">
    <source>
        <dbReference type="Pfam" id="PF04413"/>
    </source>
</evidence>
<proteinExistence type="inferred from homology"/>
<dbReference type="EC" id="2.4.99.12" evidence="14"/>
<dbReference type="AlphaFoldDB" id="A0A451D1W7"/>
<comment type="function">
    <text evidence="9">Involved in lipopolysaccharide (LPS) biosynthesis. Catalyzes the transfer of two 3-deoxy-D-manno-octulosonate (Kdo) residues from CMP-Kdo to lipid IV(A), the tetraacyldisaccharide-1,4'-bisphosphate precursor of lipid A.</text>
</comment>
<comment type="pathway">
    <text evidence="11">Glycolipid biosynthesis; KDO(2)-lipid A biosynthesis; KDO(2)-lipid A from CMP-3-deoxy-D-manno-octulosonate and lipid IV(A): step 2/4.</text>
</comment>
<keyword evidence="16" id="KW-0328">Glycosyltransferase</keyword>
<dbReference type="GO" id="GO:0009245">
    <property type="term" value="P:lipid A biosynthetic process"/>
    <property type="evidence" value="ECO:0007669"/>
    <property type="project" value="TreeGrafter"/>
</dbReference>
<dbReference type="InterPro" id="IPR039901">
    <property type="entry name" value="Kdotransferase"/>
</dbReference>
<dbReference type="GO" id="GO:0005886">
    <property type="term" value="C:plasma membrane"/>
    <property type="evidence" value="ECO:0007669"/>
    <property type="project" value="UniProtKB-SubCell"/>
</dbReference>
<evidence type="ECO:0000313" key="16">
    <source>
        <dbReference type="EMBL" id="VFP79603.1"/>
    </source>
</evidence>
<dbReference type="UniPathway" id="UPA00958"/>
<evidence type="ECO:0000256" key="13">
    <source>
        <dbReference type="PIRSR" id="PIRSR639901-2"/>
    </source>
</evidence>
<comment type="pathway">
    <text evidence="2 14">Bacterial outer membrane biogenesis; LPS core biosynthesis.</text>
</comment>
<protein>
    <recommendedName>
        <fullName evidence="4 14">3-deoxy-D-manno-octulosonic acid transferase</fullName>
        <shortName evidence="14">Kdo transferase</shortName>
        <ecNumber evidence="14">2.4.99.12</ecNumber>
    </recommendedName>
    <alternativeName>
        <fullName evidence="14">Lipid IV(A) 3-deoxy-D-manno-octulosonic acid transferase</fullName>
    </alternativeName>
</protein>
<dbReference type="EMBL" id="LR217703">
    <property type="protein sequence ID" value="VFP79603.1"/>
    <property type="molecule type" value="Genomic_DNA"/>
</dbReference>
<comment type="catalytic activity">
    <reaction evidence="7">
        <text>alpha-Kdo-(2-&gt;6)-lipid IVA (E. coli) + CMP-3-deoxy-beta-D-manno-octulosonate = alpha-Kdo-(2-&gt;4)-alpha-Kdo-(2-&gt;6)-lipid IVA (E. coli) + CMP + H(+)</text>
        <dbReference type="Rhea" id="RHEA:28062"/>
        <dbReference type="ChEBI" id="CHEBI:15378"/>
        <dbReference type="ChEBI" id="CHEBI:60364"/>
        <dbReference type="ChEBI" id="CHEBI:60365"/>
        <dbReference type="ChEBI" id="CHEBI:60377"/>
        <dbReference type="ChEBI" id="CHEBI:85987"/>
        <dbReference type="EC" id="2.4.99.13"/>
    </reaction>
</comment>
<evidence type="ECO:0000256" key="6">
    <source>
        <dbReference type="ARBA" id="ARBA00022968"/>
    </source>
</evidence>
<comment type="similarity">
    <text evidence="3">Belongs to the glycosyltransferase group 1 family. Glycosyltransferase 30 subfamily.</text>
</comment>
<keyword evidence="14" id="KW-0472">Membrane</keyword>
<accession>A0A451D1W7</accession>
<feature type="active site" description="Proton acceptor" evidence="12">
    <location>
        <position position="59"/>
    </location>
</feature>